<evidence type="ECO:0000313" key="11">
    <source>
        <dbReference type="Proteomes" id="UP000193518"/>
    </source>
</evidence>
<comment type="caution">
    <text evidence="8">The sequence shown here is derived from an EMBL/GenBank/DDBJ whole genome shotgun (WGS) entry which is preliminary data.</text>
</comment>
<evidence type="ECO:0000256" key="2">
    <source>
        <dbReference type="PROSITE-ProRule" id="PRU00335"/>
    </source>
</evidence>
<dbReference type="Proteomes" id="UP000608063">
    <property type="component" value="Unassembled WGS sequence"/>
</dbReference>
<dbReference type="InterPro" id="IPR001647">
    <property type="entry name" value="HTH_TetR"/>
</dbReference>
<dbReference type="InterPro" id="IPR009057">
    <property type="entry name" value="Homeodomain-like_sf"/>
</dbReference>
<dbReference type="PRINTS" id="PR00455">
    <property type="entry name" value="HTHTETR"/>
</dbReference>
<dbReference type="Gene3D" id="1.10.357.10">
    <property type="entry name" value="Tetracycline Repressor, domain 2"/>
    <property type="match status" value="1"/>
</dbReference>
<dbReference type="GO" id="GO:0000976">
    <property type="term" value="F:transcription cis-regulatory region binding"/>
    <property type="evidence" value="ECO:0007669"/>
    <property type="project" value="TreeGrafter"/>
</dbReference>
<evidence type="ECO:0000313" key="7">
    <source>
        <dbReference type="EMBL" id="NKS27525.1"/>
    </source>
</evidence>
<evidence type="ECO:0000313" key="6">
    <source>
        <dbReference type="EMBL" id="MBM4713764.1"/>
    </source>
</evidence>
<protein>
    <submittedName>
        <fullName evidence="8">TetR family transcriptional regulator</fullName>
    </submittedName>
</protein>
<dbReference type="Proteomes" id="UP000808906">
    <property type="component" value="Unassembled WGS sequence"/>
</dbReference>
<dbReference type="InterPro" id="IPR036271">
    <property type="entry name" value="Tet_transcr_reg_TetR-rel_C_sf"/>
</dbReference>
<dbReference type="Proteomes" id="UP000605618">
    <property type="component" value="Unassembled WGS sequence"/>
</dbReference>
<proteinExistence type="predicted"/>
<dbReference type="Proteomes" id="UP000603463">
    <property type="component" value="Unassembled WGS sequence"/>
</dbReference>
<dbReference type="Proteomes" id="UP000706122">
    <property type="component" value="Unassembled WGS sequence"/>
</dbReference>
<evidence type="ECO:0000313" key="9">
    <source>
        <dbReference type="EMBL" id="NKW40933.1"/>
    </source>
</evidence>
<dbReference type="EMBL" id="LWIC01000001">
    <property type="protein sequence ID" value="ORM31386.1"/>
    <property type="molecule type" value="Genomic_DNA"/>
</dbReference>
<accession>A0A9Q2Y2S2</accession>
<dbReference type="Pfam" id="PF00440">
    <property type="entry name" value="TetR_N"/>
    <property type="match status" value="1"/>
</dbReference>
<keyword evidence="1 2" id="KW-0238">DNA-binding</keyword>
<evidence type="ECO:0000259" key="3">
    <source>
        <dbReference type="PROSITE" id="PS50977"/>
    </source>
</evidence>
<dbReference type="Proteomes" id="UP000738270">
    <property type="component" value="Unassembled WGS sequence"/>
</dbReference>
<evidence type="ECO:0000313" key="10">
    <source>
        <dbReference type="EMBL" id="ORM31386.1"/>
    </source>
</evidence>
<dbReference type="EMBL" id="WVBC01000034">
    <property type="protein sequence ID" value="NKT80535.1"/>
    <property type="molecule type" value="Genomic_DNA"/>
</dbReference>
<evidence type="ECO:0000313" key="8">
    <source>
        <dbReference type="EMBL" id="NKT80535.1"/>
    </source>
</evidence>
<evidence type="ECO:0000313" key="12">
    <source>
        <dbReference type="Proteomes" id="UP000603463"/>
    </source>
</evidence>
<reference evidence="10 11" key="1">
    <citation type="journal article" date="2016" name="Genome Biol. Evol.">
        <title>Pangenome and Phylogenomic Analysis of the Pathogenic Actinobacterium Rhodococcus equi.</title>
        <authorList>
            <person name="Anastasi E."/>
            <person name="MacArthur I."/>
            <person name="Scortti M."/>
            <person name="Alvarez S."/>
            <person name="Giguere S."/>
            <person name="Vazquez-Boland J.A."/>
        </authorList>
    </citation>
    <scope>NUCLEOTIDE SEQUENCE [LARGE SCALE GENOMIC DNA]</scope>
    <source>
        <strain evidence="10 11">PAM1271</strain>
    </source>
</reference>
<dbReference type="Proteomes" id="UP000193518">
    <property type="component" value="Unassembled WGS sequence"/>
</dbReference>
<dbReference type="PANTHER" id="PTHR30055:SF231">
    <property type="entry name" value="TRANSCRIPTIONAL REGULATORY PROTEIN (PROBABLY DEOR-FAMILY)-RELATED"/>
    <property type="match status" value="1"/>
</dbReference>
<dbReference type="GO" id="GO:0003700">
    <property type="term" value="F:DNA-binding transcription factor activity"/>
    <property type="evidence" value="ECO:0007669"/>
    <property type="project" value="TreeGrafter"/>
</dbReference>
<sequence length="203" mass="22391">MTSAATPKGERRRQALVTAAADLLLEGGFDAVRHRAVATRAGLPLASTTYYFGSLDELIALAVEHNGNRELDAMRERIDDVTQRRRGVEATVDLIVDLLVGPDDEGDGARERLIARYERFVASARHPGLREVQLRLRAQLDDLLTEVLRRSGREVRETQLRRLVAVVDGVVVGALSEVDPDPRGMARAMLSDLIDDFAPPSTR</sequence>
<evidence type="ECO:0000313" key="4">
    <source>
        <dbReference type="EMBL" id="MBM4567858.1"/>
    </source>
</evidence>
<dbReference type="PANTHER" id="PTHR30055">
    <property type="entry name" value="HTH-TYPE TRANSCRIPTIONAL REGULATOR RUTR"/>
    <property type="match status" value="1"/>
</dbReference>
<feature type="domain" description="HTH tetR-type" evidence="3">
    <location>
        <begin position="10"/>
        <end position="70"/>
    </location>
</feature>
<gene>
    <name evidence="10" type="ORF">A5N68_04070</name>
    <name evidence="4" type="ORF">GS441_21305</name>
    <name evidence="5" type="ORF">GS453_07900</name>
    <name evidence="7" type="ORF">GS505_17255</name>
    <name evidence="6" type="ORF">GS551_06045</name>
    <name evidence="8" type="ORF">GS882_20880</name>
    <name evidence="9" type="ORF">GS947_04715</name>
</gene>
<dbReference type="EMBL" id="WUYZ01000005">
    <property type="protein sequence ID" value="NKS27525.1"/>
    <property type="molecule type" value="Genomic_DNA"/>
</dbReference>
<dbReference type="EMBL" id="WUYC01000001">
    <property type="protein sequence ID" value="MBM4713764.1"/>
    <property type="molecule type" value="Genomic_DNA"/>
</dbReference>
<dbReference type="Pfam" id="PF17940">
    <property type="entry name" value="TetR_C_31"/>
    <property type="match status" value="1"/>
</dbReference>
<evidence type="ECO:0000256" key="1">
    <source>
        <dbReference type="ARBA" id="ARBA00023125"/>
    </source>
</evidence>
<dbReference type="RefSeq" id="WP_005515466.1">
    <property type="nucleotide sequence ID" value="NZ_AP024187.1"/>
</dbReference>
<dbReference type="GeneID" id="57576345"/>
<reference evidence="4" key="2">
    <citation type="submission" date="2019-11" db="EMBL/GenBank/DDBJ databases">
        <title>Spread of Macrolides and rifampicin resistant Rhodococcus equi in clinical isolates in the USA.</title>
        <authorList>
            <person name="Alvarez-Narvaez S."/>
            <person name="Huber L."/>
            <person name="Cohen N.D."/>
            <person name="Slovis N."/>
            <person name="Greiter M."/>
            <person name="Giguere S."/>
            <person name="Hart K."/>
        </authorList>
    </citation>
    <scope>NUCLEOTIDE SEQUENCE</scope>
    <source>
        <strain evidence="4">Lh_17</strain>
        <strain evidence="5">Lh_38</strain>
        <strain evidence="6">Lh_5</strain>
    </source>
</reference>
<dbReference type="SUPFAM" id="SSF48498">
    <property type="entry name" value="Tetracyclin repressor-like, C-terminal domain"/>
    <property type="match status" value="1"/>
</dbReference>
<dbReference type="EMBL" id="WUXD01000002">
    <property type="protein sequence ID" value="MBM4626796.1"/>
    <property type="molecule type" value="Genomic_DNA"/>
</dbReference>
<dbReference type="SUPFAM" id="SSF46689">
    <property type="entry name" value="Homeodomain-like"/>
    <property type="match status" value="1"/>
</dbReference>
<feature type="DNA-binding region" description="H-T-H motif" evidence="2">
    <location>
        <begin position="33"/>
        <end position="52"/>
    </location>
</feature>
<organism evidence="8 12">
    <name type="scientific">Rhodococcus hoagii</name>
    <name type="common">Corynebacterium equii</name>
    <dbReference type="NCBI Taxonomy" id="43767"/>
    <lineage>
        <taxon>Bacteria</taxon>
        <taxon>Bacillati</taxon>
        <taxon>Actinomycetota</taxon>
        <taxon>Actinomycetes</taxon>
        <taxon>Mycobacteriales</taxon>
        <taxon>Nocardiaceae</taxon>
        <taxon>Prescottella</taxon>
    </lineage>
</organism>
<reference evidence="8" key="3">
    <citation type="journal article" date="2020" name="Environ. Microbiol.">
        <title>The novel and transferable erm(51) gene confers Macrolides, Lincosamides, and Streptogramins B (MLSB) resistance to clonal Rhodococcus equi in the environment.</title>
        <authorList>
            <person name="Huber L."/>
            <person name="Giguere S."/>
            <person name="Slovis N.M."/>
            <person name="Alvarez-Narvaez S."/>
            <person name="Hart K.A."/>
            <person name="Greiter M."/>
            <person name="Morris E.R.A."/>
            <person name="Cohen N.D."/>
        </authorList>
    </citation>
    <scope>NUCLEOTIDE SEQUENCE</scope>
    <source>
        <strain evidence="8">Lh_116_1</strain>
        <strain evidence="7">Lh_141_1</strain>
        <strain evidence="9">Lh_16_1</strain>
    </source>
</reference>
<name>A0A9Q2Y2S2_RHOHA</name>
<dbReference type="EMBL" id="WVDC01000001">
    <property type="protein sequence ID" value="NKW40933.1"/>
    <property type="molecule type" value="Genomic_DNA"/>
</dbReference>
<dbReference type="InterPro" id="IPR041583">
    <property type="entry name" value="TetR_C_31"/>
</dbReference>
<evidence type="ECO:0000313" key="5">
    <source>
        <dbReference type="EMBL" id="MBM4626796.1"/>
    </source>
</evidence>
<dbReference type="PROSITE" id="PS50977">
    <property type="entry name" value="HTH_TETR_2"/>
    <property type="match status" value="1"/>
</dbReference>
<dbReference type="InterPro" id="IPR050109">
    <property type="entry name" value="HTH-type_TetR-like_transc_reg"/>
</dbReference>
<dbReference type="EMBL" id="WUXR01000017">
    <property type="protein sequence ID" value="MBM4567858.1"/>
    <property type="molecule type" value="Genomic_DNA"/>
</dbReference>
<dbReference type="AlphaFoldDB" id="A0A9Q2Y2S2"/>